<feature type="compositionally biased region" description="Polar residues" evidence="7">
    <location>
        <begin position="466"/>
        <end position="491"/>
    </location>
</feature>
<evidence type="ECO:0000256" key="6">
    <source>
        <dbReference type="ARBA" id="ARBA00023136"/>
    </source>
</evidence>
<feature type="transmembrane region" description="Helical" evidence="8">
    <location>
        <begin position="387"/>
        <end position="407"/>
    </location>
</feature>
<evidence type="ECO:0000256" key="4">
    <source>
        <dbReference type="ARBA" id="ARBA00022692"/>
    </source>
</evidence>
<evidence type="ECO:0000256" key="5">
    <source>
        <dbReference type="ARBA" id="ARBA00022989"/>
    </source>
</evidence>
<feature type="transmembrane region" description="Helical" evidence="8">
    <location>
        <begin position="187"/>
        <end position="207"/>
    </location>
</feature>
<dbReference type="GO" id="GO:0005886">
    <property type="term" value="C:plasma membrane"/>
    <property type="evidence" value="ECO:0007669"/>
    <property type="project" value="TreeGrafter"/>
</dbReference>
<organism evidence="9 10">
    <name type="scientific">Pichia kudriavzevii</name>
    <name type="common">Yeast</name>
    <name type="synonym">Issatchenkia orientalis</name>
    <dbReference type="NCBI Taxonomy" id="4909"/>
    <lineage>
        <taxon>Eukaryota</taxon>
        <taxon>Fungi</taxon>
        <taxon>Dikarya</taxon>
        <taxon>Ascomycota</taxon>
        <taxon>Saccharomycotina</taxon>
        <taxon>Pichiomycetes</taxon>
        <taxon>Pichiales</taxon>
        <taxon>Pichiaceae</taxon>
        <taxon>Pichia</taxon>
    </lineage>
</organism>
<comment type="subcellular location">
    <subcellularLocation>
        <location evidence="1">Membrane</location>
        <topology evidence="1">Multi-pass membrane protein</topology>
    </subcellularLocation>
</comment>
<evidence type="ECO:0000256" key="3">
    <source>
        <dbReference type="ARBA" id="ARBA00022448"/>
    </source>
</evidence>
<feature type="transmembrane region" description="Helical" evidence="8">
    <location>
        <begin position="51"/>
        <end position="76"/>
    </location>
</feature>
<evidence type="ECO:0000256" key="7">
    <source>
        <dbReference type="SAM" id="MobiDB-lite"/>
    </source>
</evidence>
<dbReference type="KEGG" id="pkz:C5L36_0E00430"/>
<dbReference type="Pfam" id="PF02133">
    <property type="entry name" value="Transp_cyt_pur"/>
    <property type="match status" value="1"/>
</dbReference>
<dbReference type="GeneID" id="40385833"/>
<dbReference type="InterPro" id="IPR026030">
    <property type="entry name" value="Pur-cyt_permease_Fcy2/21/22"/>
</dbReference>
<dbReference type="EMBL" id="CP028777">
    <property type="protein sequence ID" value="AWU77974.1"/>
    <property type="molecule type" value="Genomic_DNA"/>
</dbReference>
<keyword evidence="6 8" id="KW-0472">Membrane</keyword>
<dbReference type="AlphaFoldDB" id="A0A2U9R967"/>
<accession>A0A2U9R967</accession>
<feature type="transmembrane region" description="Helical" evidence="8">
    <location>
        <begin position="265"/>
        <end position="289"/>
    </location>
</feature>
<dbReference type="GO" id="GO:0022857">
    <property type="term" value="F:transmembrane transporter activity"/>
    <property type="evidence" value="ECO:0007669"/>
    <property type="project" value="InterPro"/>
</dbReference>
<proteinExistence type="inferred from homology"/>
<keyword evidence="3" id="KW-0813">Transport</keyword>
<dbReference type="PANTHER" id="PTHR31806">
    <property type="entry name" value="PURINE-CYTOSINE PERMEASE FCY2-RELATED"/>
    <property type="match status" value="1"/>
</dbReference>
<feature type="transmembrane region" description="Helical" evidence="8">
    <location>
        <begin position="322"/>
        <end position="340"/>
    </location>
</feature>
<dbReference type="GO" id="GO:0000329">
    <property type="term" value="C:fungal-type vacuole membrane"/>
    <property type="evidence" value="ECO:0007669"/>
    <property type="project" value="TreeGrafter"/>
</dbReference>
<reference evidence="9 10" key="1">
    <citation type="submission" date="2018-06" db="EMBL/GenBank/DDBJ databases">
        <title>Population genomics shows no distinction between pathogenic Candida krusei and environmental Pichia kudriavzevii: One species, four names.</title>
        <authorList>
            <person name="Douglass A.P."/>
            <person name="Offei B."/>
            <person name="Braun-Galleani S."/>
            <person name="Coughlan A.Y."/>
            <person name="Martos A."/>
            <person name="Ortiz-Merino R.A."/>
            <person name="Byrne K.P."/>
            <person name="Wolfe K.H."/>
        </authorList>
    </citation>
    <scope>NUCLEOTIDE SEQUENCE [LARGE SCALE GENOMIC DNA]</scope>
    <source>
        <strain evidence="9 10">CBS573</strain>
    </source>
</reference>
<protein>
    <recommendedName>
        <fullName evidence="11">Vitamin B6 transporter TPN1</fullName>
    </recommendedName>
</protein>
<keyword evidence="4 8" id="KW-0812">Transmembrane</keyword>
<evidence type="ECO:0000313" key="9">
    <source>
        <dbReference type="EMBL" id="AWU77974.1"/>
    </source>
</evidence>
<evidence type="ECO:0000313" key="10">
    <source>
        <dbReference type="Proteomes" id="UP000249293"/>
    </source>
</evidence>
<feature type="transmembrane region" description="Helical" evidence="8">
    <location>
        <begin position="519"/>
        <end position="541"/>
    </location>
</feature>
<comment type="similarity">
    <text evidence="2">Belongs to the purine-cytosine permease (2.A.39) family.</text>
</comment>
<dbReference type="PIRSF" id="PIRSF002744">
    <property type="entry name" value="Pur-cyt_permease"/>
    <property type="match status" value="1"/>
</dbReference>
<dbReference type="InterPro" id="IPR001248">
    <property type="entry name" value="Pur-cyt_permease"/>
</dbReference>
<dbReference type="RefSeq" id="XP_029323450.1">
    <property type="nucleotide sequence ID" value="XM_029467590.1"/>
</dbReference>
<feature type="transmembrane region" description="Helical" evidence="8">
    <location>
        <begin position="160"/>
        <end position="180"/>
    </location>
</feature>
<evidence type="ECO:0000256" key="1">
    <source>
        <dbReference type="ARBA" id="ARBA00004141"/>
    </source>
</evidence>
<dbReference type="Proteomes" id="UP000249293">
    <property type="component" value="Chromosome 5"/>
</dbReference>
<keyword evidence="5 8" id="KW-1133">Transmembrane helix</keyword>
<feature type="transmembrane region" description="Helical" evidence="8">
    <location>
        <begin position="122"/>
        <end position="140"/>
    </location>
</feature>
<keyword evidence="10" id="KW-1185">Reference proteome</keyword>
<dbReference type="Gene3D" id="1.10.4160.10">
    <property type="entry name" value="Hydantoin permease"/>
    <property type="match status" value="1"/>
</dbReference>
<feature type="transmembrane region" description="Helical" evidence="8">
    <location>
        <begin position="553"/>
        <end position="572"/>
    </location>
</feature>
<feature type="transmembrane region" description="Helical" evidence="8">
    <location>
        <begin position="360"/>
        <end position="380"/>
    </location>
</feature>
<gene>
    <name evidence="9" type="ORF">C5L36_0E00430</name>
</gene>
<feature type="region of interest" description="Disordered" evidence="7">
    <location>
        <begin position="466"/>
        <end position="492"/>
    </location>
</feature>
<dbReference type="PANTHER" id="PTHR31806:SF17">
    <property type="entry name" value="VITAMIN B6 TRANSPORTER TPN1"/>
    <property type="match status" value="1"/>
</dbReference>
<feature type="transmembrane region" description="Helical" evidence="8">
    <location>
        <begin position="82"/>
        <end position="101"/>
    </location>
</feature>
<dbReference type="OrthoDB" id="5428495at2759"/>
<evidence type="ECO:0008006" key="11">
    <source>
        <dbReference type="Google" id="ProtNLM"/>
    </source>
</evidence>
<sequence length="582" mass="63699">MNFVRDMNLLNYASRVSNIVDSLDMETKGIHRYLPSERTCSSSLKPYISTLGVWIAGCAGLTSMSSFFLGPLLFGLGYSDTLLYGILGQLIGSLVAAYCSIMGPPSGLRQICSSRYLFGPHFVKVVALVSIIGGLGWSITNNVLGGEILSRLSSNGSLNNGLPLSVGVVIVAVITLLVAIFGIKWILLFEAFMGICFLVVILLLYILSSDKYTLYKHLQTSPSENHLTKVGNRISFFTLAYSTTNTWGTCTSDYYIVFPENVSKIGIFLFTFVAISIPTLFSTIVGMLIGNAAVGDNLWNSIYNEESLGGLLNVVFSKWGKFGKFLLVVLWFSLITNNILNTYSAALNAQLLDTRIYRYIPRWLIVIVIFAITLVCSLLGKDHFSSILSNFLPMLGYWVSIYFILLLEENTFFRSTRLVKLFKGELYGVPLPFPTASSTSSINDCNDTSDGLENRSLVDGSLEKNTNVASSKDTSDIESQCPPNDTHSGNSIPPLATVPSKPFYNFDAWNNPHILTNGYAAAFAFCCGVAGAIVGMNQVYYAGPIARKVGDDYADLGTFLALAFAGVSYPLARFLELYYLGK</sequence>
<name>A0A2U9R967_PICKU</name>
<evidence type="ECO:0000256" key="2">
    <source>
        <dbReference type="ARBA" id="ARBA00008974"/>
    </source>
</evidence>
<dbReference type="VEuPathDB" id="FungiDB:C5L36_0E00430"/>
<evidence type="ECO:0000256" key="8">
    <source>
        <dbReference type="SAM" id="Phobius"/>
    </source>
</evidence>